<comment type="caution">
    <text evidence="2">The sequence shown here is derived from an EMBL/GenBank/DDBJ whole genome shotgun (WGS) entry which is preliminary data.</text>
</comment>
<protein>
    <submittedName>
        <fullName evidence="2">Uncharacterized protein</fullName>
    </submittedName>
</protein>
<evidence type="ECO:0000313" key="2">
    <source>
        <dbReference type="EMBL" id="CAI0408163.1"/>
    </source>
</evidence>
<gene>
    <name evidence="2" type="ORF">LITE_LOCUS13844</name>
</gene>
<accession>A0AAV0JGY5</accession>
<reference evidence="2" key="1">
    <citation type="submission" date="2022-08" db="EMBL/GenBank/DDBJ databases">
        <authorList>
            <person name="Gutierrez-Valencia J."/>
        </authorList>
    </citation>
    <scope>NUCLEOTIDE SEQUENCE</scope>
</reference>
<dbReference type="AlphaFoldDB" id="A0AAV0JGY5"/>
<keyword evidence="1" id="KW-1133">Transmembrane helix</keyword>
<dbReference type="EMBL" id="CAMGYJ010000004">
    <property type="protein sequence ID" value="CAI0408163.1"/>
    <property type="molecule type" value="Genomic_DNA"/>
</dbReference>
<evidence type="ECO:0000313" key="3">
    <source>
        <dbReference type="Proteomes" id="UP001154282"/>
    </source>
</evidence>
<keyword evidence="1" id="KW-0472">Membrane</keyword>
<evidence type="ECO:0000256" key="1">
    <source>
        <dbReference type="SAM" id="Phobius"/>
    </source>
</evidence>
<dbReference type="Proteomes" id="UP001154282">
    <property type="component" value="Unassembled WGS sequence"/>
</dbReference>
<feature type="transmembrane region" description="Helical" evidence="1">
    <location>
        <begin position="23"/>
        <end position="41"/>
    </location>
</feature>
<keyword evidence="3" id="KW-1185">Reference proteome</keyword>
<organism evidence="2 3">
    <name type="scientific">Linum tenue</name>
    <dbReference type="NCBI Taxonomy" id="586396"/>
    <lineage>
        <taxon>Eukaryota</taxon>
        <taxon>Viridiplantae</taxon>
        <taxon>Streptophyta</taxon>
        <taxon>Embryophyta</taxon>
        <taxon>Tracheophyta</taxon>
        <taxon>Spermatophyta</taxon>
        <taxon>Magnoliopsida</taxon>
        <taxon>eudicotyledons</taxon>
        <taxon>Gunneridae</taxon>
        <taxon>Pentapetalae</taxon>
        <taxon>rosids</taxon>
        <taxon>fabids</taxon>
        <taxon>Malpighiales</taxon>
        <taxon>Linaceae</taxon>
        <taxon>Linum</taxon>
    </lineage>
</organism>
<keyword evidence="1" id="KW-0812">Transmembrane</keyword>
<sequence length="58" mass="6850">MSLFCWILRLSTFICFCSHLQMQYGFMVLILSSFLLFLIVARENETEAHSLSFVIHYV</sequence>
<name>A0AAV0JGY5_9ROSI</name>
<proteinExistence type="predicted"/>